<protein>
    <submittedName>
        <fullName evidence="9">MHS family MFS transporter</fullName>
    </submittedName>
</protein>
<feature type="domain" description="Major facilitator superfamily (MFS) profile" evidence="8">
    <location>
        <begin position="9"/>
        <end position="412"/>
    </location>
</feature>
<evidence type="ECO:0000256" key="7">
    <source>
        <dbReference type="SAM" id="Phobius"/>
    </source>
</evidence>
<comment type="caution">
    <text evidence="9">The sequence shown here is derived from an EMBL/GenBank/DDBJ whole genome shotgun (WGS) entry which is preliminary data.</text>
</comment>
<evidence type="ECO:0000256" key="4">
    <source>
        <dbReference type="ARBA" id="ARBA00022692"/>
    </source>
</evidence>
<feature type="transmembrane region" description="Helical" evidence="7">
    <location>
        <begin position="229"/>
        <end position="250"/>
    </location>
</feature>
<evidence type="ECO:0000259" key="8">
    <source>
        <dbReference type="PROSITE" id="PS50850"/>
    </source>
</evidence>
<dbReference type="PANTHER" id="PTHR43045:SF1">
    <property type="entry name" value="SHIKIMATE TRANSPORTER"/>
    <property type="match status" value="1"/>
</dbReference>
<evidence type="ECO:0000256" key="3">
    <source>
        <dbReference type="ARBA" id="ARBA00022475"/>
    </source>
</evidence>
<feature type="transmembrane region" description="Helical" evidence="7">
    <location>
        <begin position="297"/>
        <end position="314"/>
    </location>
</feature>
<feature type="transmembrane region" description="Helical" evidence="7">
    <location>
        <begin position="361"/>
        <end position="381"/>
    </location>
</feature>
<dbReference type="OMA" id="MVKAFPP"/>
<evidence type="ECO:0000256" key="1">
    <source>
        <dbReference type="ARBA" id="ARBA00004651"/>
    </source>
</evidence>
<reference evidence="9 10" key="1">
    <citation type="journal article" date="2020" name="Nat. Commun.">
        <title>The structures of two archaeal type IV pili illuminate evolutionary relationships.</title>
        <authorList>
            <person name="Wang F."/>
            <person name="Baquero D.P."/>
            <person name="Su Z."/>
            <person name="Beltran L.C."/>
            <person name="Prangishvili D."/>
            <person name="Krupovic M."/>
            <person name="Egelman E.H."/>
        </authorList>
    </citation>
    <scope>NUCLEOTIDE SEQUENCE [LARGE SCALE GENOMIC DNA]</scope>
    <source>
        <strain evidence="9 10">2GA</strain>
    </source>
</reference>
<dbReference type="SUPFAM" id="SSF103473">
    <property type="entry name" value="MFS general substrate transporter"/>
    <property type="match status" value="1"/>
</dbReference>
<evidence type="ECO:0000256" key="6">
    <source>
        <dbReference type="ARBA" id="ARBA00023136"/>
    </source>
</evidence>
<dbReference type="Proteomes" id="UP000554766">
    <property type="component" value="Unassembled WGS sequence"/>
</dbReference>
<dbReference type="InterPro" id="IPR036259">
    <property type="entry name" value="MFS_trans_sf"/>
</dbReference>
<evidence type="ECO:0000313" key="9">
    <source>
        <dbReference type="EMBL" id="NYR15019.1"/>
    </source>
</evidence>
<keyword evidence="3" id="KW-1003">Cell membrane</keyword>
<dbReference type="InterPro" id="IPR020846">
    <property type="entry name" value="MFS_dom"/>
</dbReference>
<feature type="transmembrane region" description="Helical" evidence="7">
    <location>
        <begin position="387"/>
        <end position="407"/>
    </location>
</feature>
<dbReference type="GeneID" id="5054062"/>
<dbReference type="InterPro" id="IPR011701">
    <property type="entry name" value="MFS"/>
</dbReference>
<keyword evidence="5 7" id="KW-1133">Transmembrane helix</keyword>
<dbReference type="EMBL" id="JAAVJF010000001">
    <property type="protein sequence ID" value="NYR15019.1"/>
    <property type="molecule type" value="Genomic_DNA"/>
</dbReference>
<dbReference type="RefSeq" id="WP_011899919.1">
    <property type="nucleotide sequence ID" value="NZ_JAAVJF010000001.1"/>
</dbReference>
<dbReference type="AlphaFoldDB" id="A0A7L4P7I8"/>
<dbReference type="InterPro" id="IPR005828">
    <property type="entry name" value="MFS_sugar_transport-like"/>
</dbReference>
<gene>
    <name evidence="9" type="ORF">HC235_03415</name>
</gene>
<accession>A0A7L4P7I8</accession>
<keyword evidence="4 7" id="KW-0812">Transmembrane</keyword>
<sequence>MAQRVGPGLVAAVMAGTLLEWYDAFLFAVAASYVGSAFFPSQNPLAQLASVFLTFSLGFFARPIGALLFGYLGDRYGRRVAMFWTLTLAGLATALIGVVPNYSAWGNVAILSVVVLRLLQGLALGGEWGTAAIYLFESVRRRRLFMLFVQSGVPLGLLLAAGVMLFLTLVLGDAAVSAWGWRVAFLLSLVLVFIGLLFRLRLGEPIEYIEARRATTRIGNPIREVFVKYWAGLLVGILLAGAAGATFYYGNTFLPNVASALKLVTATEKFSIIVLFAVFDLLGIIASGFVAERYGNIIPIVAGFILFIIAALLVDFGLSSLTGLAALAVLTGLAHGIVYTPEAAYLAELFPTLVRNTGVSASYQIGNALIAGTAPYVMTAILGFGRIWAGAYLAVLALLGLVGVIIYRPRWGQ</sequence>
<keyword evidence="10" id="KW-1185">Reference proteome</keyword>
<feature type="transmembrane region" description="Helical" evidence="7">
    <location>
        <begin position="320"/>
        <end position="340"/>
    </location>
</feature>
<evidence type="ECO:0000313" key="10">
    <source>
        <dbReference type="Proteomes" id="UP000554766"/>
    </source>
</evidence>
<organism evidence="9 10">
    <name type="scientific">Pyrobaculum arsenaticum</name>
    <dbReference type="NCBI Taxonomy" id="121277"/>
    <lineage>
        <taxon>Archaea</taxon>
        <taxon>Thermoproteota</taxon>
        <taxon>Thermoprotei</taxon>
        <taxon>Thermoproteales</taxon>
        <taxon>Thermoproteaceae</taxon>
        <taxon>Pyrobaculum</taxon>
    </lineage>
</organism>
<feature type="transmembrane region" description="Helical" evidence="7">
    <location>
        <begin position="45"/>
        <end position="69"/>
    </location>
</feature>
<feature type="transmembrane region" description="Helical" evidence="7">
    <location>
        <begin position="81"/>
        <end position="99"/>
    </location>
</feature>
<feature type="transmembrane region" description="Helical" evidence="7">
    <location>
        <begin position="179"/>
        <end position="198"/>
    </location>
</feature>
<feature type="transmembrane region" description="Helical" evidence="7">
    <location>
        <begin position="144"/>
        <end position="167"/>
    </location>
</feature>
<dbReference type="PROSITE" id="PS50850">
    <property type="entry name" value="MFS"/>
    <property type="match status" value="1"/>
</dbReference>
<comment type="subcellular location">
    <subcellularLocation>
        <location evidence="1">Cell membrane</location>
        <topology evidence="1">Multi-pass membrane protein</topology>
    </subcellularLocation>
</comment>
<proteinExistence type="predicted"/>
<feature type="transmembrane region" description="Helical" evidence="7">
    <location>
        <begin position="270"/>
        <end position="290"/>
    </location>
</feature>
<keyword evidence="2" id="KW-0813">Transport</keyword>
<evidence type="ECO:0000256" key="5">
    <source>
        <dbReference type="ARBA" id="ARBA00022989"/>
    </source>
</evidence>
<dbReference type="Gene3D" id="1.20.1250.20">
    <property type="entry name" value="MFS general substrate transporter like domains"/>
    <property type="match status" value="1"/>
</dbReference>
<dbReference type="Pfam" id="PF07690">
    <property type="entry name" value="MFS_1"/>
    <property type="match status" value="1"/>
</dbReference>
<dbReference type="Pfam" id="PF00083">
    <property type="entry name" value="Sugar_tr"/>
    <property type="match status" value="1"/>
</dbReference>
<name>A0A7L4P7I8_9CREN</name>
<dbReference type="GO" id="GO:0022857">
    <property type="term" value="F:transmembrane transporter activity"/>
    <property type="evidence" value="ECO:0007669"/>
    <property type="project" value="InterPro"/>
</dbReference>
<evidence type="ECO:0000256" key="2">
    <source>
        <dbReference type="ARBA" id="ARBA00022448"/>
    </source>
</evidence>
<keyword evidence="6 7" id="KW-0472">Membrane</keyword>
<dbReference type="PANTHER" id="PTHR43045">
    <property type="entry name" value="SHIKIMATE TRANSPORTER"/>
    <property type="match status" value="1"/>
</dbReference>
<dbReference type="GO" id="GO:0005886">
    <property type="term" value="C:plasma membrane"/>
    <property type="evidence" value="ECO:0007669"/>
    <property type="project" value="UniProtKB-SubCell"/>
</dbReference>